<dbReference type="SUPFAM" id="SSF52540">
    <property type="entry name" value="P-loop containing nucleoside triphosphate hydrolases"/>
    <property type="match status" value="1"/>
</dbReference>
<dbReference type="EMBL" id="BOMQ01000011">
    <property type="protein sequence ID" value="GIE47361.1"/>
    <property type="molecule type" value="Genomic_DNA"/>
</dbReference>
<dbReference type="GO" id="GO:0016887">
    <property type="term" value="F:ATP hydrolysis activity"/>
    <property type="evidence" value="ECO:0007669"/>
    <property type="project" value="InterPro"/>
</dbReference>
<keyword evidence="2" id="KW-0813">Transport</keyword>
<dbReference type="Gene3D" id="3.40.50.300">
    <property type="entry name" value="P-loop containing nucleotide triphosphate hydrolases"/>
    <property type="match status" value="1"/>
</dbReference>
<dbReference type="PANTHER" id="PTHR42711:SF17">
    <property type="entry name" value="ABC TRANSPORTER ATP-BINDING PROTEIN"/>
    <property type="match status" value="1"/>
</dbReference>
<evidence type="ECO:0000256" key="5">
    <source>
        <dbReference type="ARBA" id="ARBA00023251"/>
    </source>
</evidence>
<dbReference type="InterPro" id="IPR003439">
    <property type="entry name" value="ABC_transporter-like_ATP-bd"/>
</dbReference>
<dbReference type="AlphaFoldDB" id="A0A919MJE0"/>
<evidence type="ECO:0000256" key="6">
    <source>
        <dbReference type="SAM" id="MobiDB-lite"/>
    </source>
</evidence>
<dbReference type="RefSeq" id="WP_203765372.1">
    <property type="nucleotide sequence ID" value="NZ_BAAAYJ010000064.1"/>
</dbReference>
<evidence type="ECO:0000259" key="7">
    <source>
        <dbReference type="PROSITE" id="PS50893"/>
    </source>
</evidence>
<dbReference type="SMART" id="SM00382">
    <property type="entry name" value="AAA"/>
    <property type="match status" value="1"/>
</dbReference>
<feature type="domain" description="ABC transporter" evidence="7">
    <location>
        <begin position="23"/>
        <end position="246"/>
    </location>
</feature>
<sequence>MTATALSRPDGAAPADPPAGPAVRLHDVSFGYGRDPVVHGLDLRVEPGEVLALLGPNGAGKSTTIGLLLGLLTPAAGRVSLFGLGPEQAVRRGLVAAMLQENQLLPRATVGELLHFTRGLYREPMSLDEVAGLADVGDLLGRTTDGLSGGQAQRVRFALAVVGRPSLLVLDEPTAALDVRARREFWRAIDGYAAHGRAVLFASHHLQEVDEHAGRVVMLAAGRIVADGSPAQIRRTVADRTVAVDVTRDGPDEAMLRTLPGVASATVAAGRAELRCTDADAAVTALAERGLLRNIEVGAGSLEDAFLSITEVR</sequence>
<protein>
    <submittedName>
        <fullName evidence="8">ABC transporter ATP-binding protein</fullName>
    </submittedName>
</protein>
<keyword evidence="9" id="KW-1185">Reference proteome</keyword>
<evidence type="ECO:0000256" key="4">
    <source>
        <dbReference type="ARBA" id="ARBA00022840"/>
    </source>
</evidence>
<comment type="subcellular location">
    <subcellularLocation>
        <location evidence="1">Cell membrane</location>
        <topology evidence="1">Peripheral membrane protein</topology>
    </subcellularLocation>
</comment>
<dbReference type="Pfam" id="PF00005">
    <property type="entry name" value="ABC_tran"/>
    <property type="match status" value="1"/>
</dbReference>
<evidence type="ECO:0000256" key="1">
    <source>
        <dbReference type="ARBA" id="ARBA00004202"/>
    </source>
</evidence>
<dbReference type="PROSITE" id="PS00211">
    <property type="entry name" value="ABC_TRANSPORTER_1"/>
    <property type="match status" value="1"/>
</dbReference>
<accession>A0A919MJE0</accession>
<evidence type="ECO:0000313" key="8">
    <source>
        <dbReference type="EMBL" id="GIE47361.1"/>
    </source>
</evidence>
<proteinExistence type="predicted"/>
<dbReference type="PROSITE" id="PS50893">
    <property type="entry name" value="ABC_TRANSPORTER_2"/>
    <property type="match status" value="1"/>
</dbReference>
<comment type="caution">
    <text evidence="8">The sequence shown here is derived from an EMBL/GenBank/DDBJ whole genome shotgun (WGS) entry which is preliminary data.</text>
</comment>
<feature type="region of interest" description="Disordered" evidence="6">
    <location>
        <begin position="1"/>
        <end position="20"/>
    </location>
</feature>
<dbReference type="InterPro" id="IPR027417">
    <property type="entry name" value="P-loop_NTPase"/>
</dbReference>
<organism evidence="8 9">
    <name type="scientific">Actinoplanes nipponensis</name>
    <dbReference type="NCBI Taxonomy" id="135950"/>
    <lineage>
        <taxon>Bacteria</taxon>
        <taxon>Bacillati</taxon>
        <taxon>Actinomycetota</taxon>
        <taxon>Actinomycetes</taxon>
        <taxon>Micromonosporales</taxon>
        <taxon>Micromonosporaceae</taxon>
        <taxon>Actinoplanes</taxon>
    </lineage>
</organism>
<dbReference type="InterPro" id="IPR017871">
    <property type="entry name" value="ABC_transporter-like_CS"/>
</dbReference>
<evidence type="ECO:0000256" key="3">
    <source>
        <dbReference type="ARBA" id="ARBA00022741"/>
    </source>
</evidence>
<gene>
    <name evidence="8" type="ORF">Ani05nite_08950</name>
</gene>
<name>A0A919MJE0_9ACTN</name>
<dbReference type="CDD" id="cd03230">
    <property type="entry name" value="ABC_DR_subfamily_A"/>
    <property type="match status" value="1"/>
</dbReference>
<keyword evidence="5" id="KW-0046">Antibiotic resistance</keyword>
<evidence type="ECO:0000256" key="2">
    <source>
        <dbReference type="ARBA" id="ARBA00022448"/>
    </source>
</evidence>
<dbReference type="InterPro" id="IPR050763">
    <property type="entry name" value="ABC_transporter_ATP-binding"/>
</dbReference>
<dbReference type="PANTHER" id="PTHR42711">
    <property type="entry name" value="ABC TRANSPORTER ATP-BINDING PROTEIN"/>
    <property type="match status" value="1"/>
</dbReference>
<dbReference type="InterPro" id="IPR003593">
    <property type="entry name" value="AAA+_ATPase"/>
</dbReference>
<dbReference type="GO" id="GO:0005886">
    <property type="term" value="C:plasma membrane"/>
    <property type="evidence" value="ECO:0007669"/>
    <property type="project" value="UniProtKB-SubCell"/>
</dbReference>
<dbReference type="Proteomes" id="UP000647172">
    <property type="component" value="Unassembled WGS sequence"/>
</dbReference>
<dbReference type="GO" id="GO:0005524">
    <property type="term" value="F:ATP binding"/>
    <property type="evidence" value="ECO:0007669"/>
    <property type="project" value="UniProtKB-KW"/>
</dbReference>
<keyword evidence="3" id="KW-0547">Nucleotide-binding</keyword>
<evidence type="ECO:0000313" key="9">
    <source>
        <dbReference type="Proteomes" id="UP000647172"/>
    </source>
</evidence>
<reference evidence="8" key="1">
    <citation type="submission" date="2021-01" db="EMBL/GenBank/DDBJ databases">
        <title>Whole genome shotgun sequence of Actinoplanes nipponensis NBRC 14063.</title>
        <authorList>
            <person name="Komaki H."/>
            <person name="Tamura T."/>
        </authorList>
    </citation>
    <scope>NUCLEOTIDE SEQUENCE</scope>
    <source>
        <strain evidence="8">NBRC 14063</strain>
    </source>
</reference>
<dbReference type="GO" id="GO:0046677">
    <property type="term" value="P:response to antibiotic"/>
    <property type="evidence" value="ECO:0007669"/>
    <property type="project" value="UniProtKB-KW"/>
</dbReference>
<keyword evidence="4 8" id="KW-0067">ATP-binding</keyword>